<dbReference type="EC" id="6.1.1.6" evidence="2"/>
<dbReference type="PRINTS" id="PR00982">
    <property type="entry name" value="TRNASYNTHLYS"/>
</dbReference>
<evidence type="ECO:0000256" key="1">
    <source>
        <dbReference type="ARBA" id="ARBA00008226"/>
    </source>
</evidence>
<keyword evidence="11" id="KW-1133">Transmembrane helix</keyword>
<keyword evidence="6" id="KW-0648">Protein biosynthesis</keyword>
<comment type="similarity">
    <text evidence="1">Belongs to the class-II aminoacyl-tRNA synthetase family.</text>
</comment>
<dbReference type="AlphaFoldDB" id="A0A8J6CVC2"/>
<dbReference type="GO" id="GO:0005524">
    <property type="term" value="F:ATP binding"/>
    <property type="evidence" value="ECO:0007669"/>
    <property type="project" value="UniProtKB-KW"/>
</dbReference>
<dbReference type="InterPro" id="IPR045864">
    <property type="entry name" value="aa-tRNA-synth_II/BPL/LPL"/>
</dbReference>
<dbReference type="PROSITE" id="PS50862">
    <property type="entry name" value="AA_TRNA_LIGASE_II"/>
    <property type="match status" value="1"/>
</dbReference>
<comment type="catalytic activity">
    <reaction evidence="9">
        <text>tRNA(Lys) + L-lysine + ATP = L-lysyl-tRNA(Lys) + AMP + diphosphate</text>
        <dbReference type="Rhea" id="RHEA:20792"/>
        <dbReference type="Rhea" id="RHEA-COMP:9696"/>
        <dbReference type="Rhea" id="RHEA-COMP:9697"/>
        <dbReference type="ChEBI" id="CHEBI:30616"/>
        <dbReference type="ChEBI" id="CHEBI:32551"/>
        <dbReference type="ChEBI" id="CHEBI:33019"/>
        <dbReference type="ChEBI" id="CHEBI:78442"/>
        <dbReference type="ChEBI" id="CHEBI:78529"/>
        <dbReference type="ChEBI" id="CHEBI:456215"/>
        <dbReference type="EC" id="6.1.1.6"/>
    </reaction>
</comment>
<reference evidence="13 14" key="1">
    <citation type="journal article" date="2021" name="bioRxiv">
        <title>The Gossypium anomalum genome as a resource for cotton improvement and evolutionary analysis of hybrid incompatibility.</title>
        <authorList>
            <person name="Grover C.E."/>
            <person name="Yuan D."/>
            <person name="Arick M.A."/>
            <person name="Miller E.R."/>
            <person name="Hu G."/>
            <person name="Peterson D.G."/>
            <person name="Wendel J.F."/>
            <person name="Udall J.A."/>
        </authorList>
    </citation>
    <scope>NUCLEOTIDE SEQUENCE [LARGE SCALE GENOMIC DNA]</scope>
    <source>
        <strain evidence="13">JFW-Udall</strain>
        <tissue evidence="13">Leaf</tissue>
    </source>
</reference>
<dbReference type="InterPro" id="IPR006195">
    <property type="entry name" value="aa-tRNA-synth_II"/>
</dbReference>
<evidence type="ECO:0000313" key="13">
    <source>
        <dbReference type="EMBL" id="KAG8481328.1"/>
    </source>
</evidence>
<dbReference type="FunFam" id="2.40.50.140:FF:000050">
    <property type="entry name" value="Lysine--tRNA ligase"/>
    <property type="match status" value="1"/>
</dbReference>
<evidence type="ECO:0000256" key="10">
    <source>
        <dbReference type="SAM" id="MobiDB-lite"/>
    </source>
</evidence>
<evidence type="ECO:0000256" key="8">
    <source>
        <dbReference type="ARBA" id="ARBA00030563"/>
    </source>
</evidence>
<dbReference type="Gene3D" id="3.30.930.10">
    <property type="entry name" value="Bira Bifunctional Protein, Domain 2"/>
    <property type="match status" value="2"/>
</dbReference>
<dbReference type="InterPro" id="IPR012340">
    <property type="entry name" value="NA-bd_OB-fold"/>
</dbReference>
<feature type="compositionally biased region" description="Basic and acidic residues" evidence="10">
    <location>
        <begin position="36"/>
        <end position="53"/>
    </location>
</feature>
<evidence type="ECO:0000256" key="7">
    <source>
        <dbReference type="ARBA" id="ARBA00023146"/>
    </source>
</evidence>
<dbReference type="InterPro" id="IPR044136">
    <property type="entry name" value="Lys-tRNA-ligase_II_N"/>
</dbReference>
<evidence type="ECO:0000256" key="3">
    <source>
        <dbReference type="ARBA" id="ARBA00022598"/>
    </source>
</evidence>
<dbReference type="HAMAP" id="MF_00252">
    <property type="entry name" value="Lys_tRNA_synth_class2"/>
    <property type="match status" value="1"/>
</dbReference>
<feature type="domain" description="Aminoacyl-transfer RNA synthetases class-II family profile" evidence="12">
    <location>
        <begin position="272"/>
        <end position="706"/>
    </location>
</feature>
<feature type="transmembrane region" description="Helical" evidence="11">
    <location>
        <begin position="527"/>
        <end position="557"/>
    </location>
</feature>
<evidence type="ECO:0000256" key="5">
    <source>
        <dbReference type="ARBA" id="ARBA00022840"/>
    </source>
</evidence>
<dbReference type="CDD" id="cd00775">
    <property type="entry name" value="LysRS_core"/>
    <property type="match status" value="1"/>
</dbReference>
<feature type="compositionally biased region" description="Low complexity" evidence="10">
    <location>
        <begin position="54"/>
        <end position="67"/>
    </location>
</feature>
<dbReference type="Pfam" id="PF01336">
    <property type="entry name" value="tRNA_anti-codon"/>
    <property type="match status" value="1"/>
</dbReference>
<dbReference type="GO" id="GO:0000049">
    <property type="term" value="F:tRNA binding"/>
    <property type="evidence" value="ECO:0007669"/>
    <property type="project" value="TreeGrafter"/>
</dbReference>
<proteinExistence type="inferred from homology"/>
<dbReference type="InterPro" id="IPR004364">
    <property type="entry name" value="Aa-tRNA-synt_II"/>
</dbReference>
<evidence type="ECO:0000256" key="6">
    <source>
        <dbReference type="ARBA" id="ARBA00022917"/>
    </source>
</evidence>
<evidence type="ECO:0000256" key="9">
    <source>
        <dbReference type="ARBA" id="ARBA00048573"/>
    </source>
</evidence>
<dbReference type="Proteomes" id="UP000701853">
    <property type="component" value="Chromosome 10"/>
</dbReference>
<keyword evidence="3" id="KW-0436">Ligase</keyword>
<dbReference type="EMBL" id="JAHUZN010000010">
    <property type="protein sequence ID" value="KAG8481328.1"/>
    <property type="molecule type" value="Genomic_DNA"/>
</dbReference>
<dbReference type="PANTHER" id="PTHR42918">
    <property type="entry name" value="LYSYL-TRNA SYNTHETASE"/>
    <property type="match status" value="1"/>
</dbReference>
<dbReference type="SUPFAM" id="SSF50249">
    <property type="entry name" value="Nucleic acid-binding proteins"/>
    <property type="match status" value="1"/>
</dbReference>
<dbReference type="SUPFAM" id="SSF55681">
    <property type="entry name" value="Class II aaRS and biotin synthetases"/>
    <property type="match status" value="1"/>
</dbReference>
<dbReference type="GO" id="GO:0005829">
    <property type="term" value="C:cytosol"/>
    <property type="evidence" value="ECO:0007669"/>
    <property type="project" value="TreeGrafter"/>
</dbReference>
<evidence type="ECO:0000256" key="4">
    <source>
        <dbReference type="ARBA" id="ARBA00022741"/>
    </source>
</evidence>
<dbReference type="Gene3D" id="2.40.50.140">
    <property type="entry name" value="Nucleic acid-binding proteins"/>
    <property type="match status" value="1"/>
</dbReference>
<dbReference type="GO" id="GO:0004824">
    <property type="term" value="F:lysine-tRNA ligase activity"/>
    <property type="evidence" value="ECO:0007669"/>
    <property type="project" value="UniProtKB-EC"/>
</dbReference>
<feature type="compositionally biased region" description="Low complexity" evidence="10">
    <location>
        <begin position="13"/>
        <end position="22"/>
    </location>
</feature>
<evidence type="ECO:0000259" key="12">
    <source>
        <dbReference type="PROSITE" id="PS50862"/>
    </source>
</evidence>
<keyword evidence="7" id="KW-0030">Aminoacyl-tRNA synthetase</keyword>
<protein>
    <recommendedName>
        <fullName evidence="2">lysine--tRNA ligase</fullName>
        <ecNumber evidence="2">6.1.1.6</ecNumber>
    </recommendedName>
    <alternativeName>
        <fullName evidence="8">Lysyl-tRNA synthetase</fullName>
    </alternativeName>
</protein>
<dbReference type="InterPro" id="IPR002313">
    <property type="entry name" value="Lys-tRNA-ligase_II"/>
</dbReference>
<accession>A0A8J6CVC2</accession>
<gene>
    <name evidence="13" type="ORF">CXB51_026160</name>
</gene>
<name>A0A8J6CVC2_9ROSI</name>
<sequence>MEGSVEETAKAVSDLALDSSAAGETQSKNARKKELKNKQREEERRRKEEEKAAKQAAAKASTQSQKHAAADDEDMDPTQFHENRLKFLAAQKAEGKNPYPHKFFTSMSIVEYIDKYGSLGNGEHIEDATVSLAGRIMSKRASSSKLFFYDLHGSGAKVQVMADASKSGLDEAEFAKFHSTVKRGDIVGVTGFPGKTKRGELSIFPKSFLVLSHCLHMMPRQKAGPDASVKKTDVWIPGSTRNPETYILKDQETRYRQRYLDLMLNLEVRQIFKTRSKIISYVRSFLDNLDFLEVETPMMNMIAGGAAARPFVTHHNELNMKLYMRIAPELYLKELVVGGLDRVYEIGKQFRNEGIDLTHNPEFTTCEFYMAFADYNDLMELTEKMLSGMVKELTGSYKIKYHANGLDSAPIEIDFTPPFRRLDMVEELEKMANLNIPKDFSSDETNKYLADACAKHEIKCPPPQTTARLLDKVCLLTFLSLHICVNQGTTGTFHLVINFMQSGGLHTIKCPFEGVPRSKTLFPATSLYFFGIIIVFMYNLILVNVNLFFASCVYALVMGLCGDVRRYVSEVVNHPNRLVGHFLEETCVNPTFIINHPEIMSPLAKWHRSKPGLTERFELFINKHELCNAYTELNDPVVQRQRFAEQLKDRQSGDDEAMALDETFCTALEYGLPPTGGWGLGIDRLAMLLTDSQNIKEVLLFPAMKPQDEPSTKG</sequence>
<dbReference type="InterPro" id="IPR018149">
    <property type="entry name" value="Lys-tRNA-synth_II_C"/>
</dbReference>
<dbReference type="InterPro" id="IPR004365">
    <property type="entry name" value="NA-bd_OB_tRNA"/>
</dbReference>
<evidence type="ECO:0000313" key="14">
    <source>
        <dbReference type="Proteomes" id="UP000701853"/>
    </source>
</evidence>
<dbReference type="PANTHER" id="PTHR42918:SF9">
    <property type="entry name" value="LYSINE--TRNA LIGASE"/>
    <property type="match status" value="1"/>
</dbReference>
<dbReference type="OrthoDB" id="21243at2759"/>
<dbReference type="Pfam" id="PF00152">
    <property type="entry name" value="tRNA-synt_2"/>
    <property type="match status" value="1"/>
</dbReference>
<dbReference type="GO" id="GO:0006430">
    <property type="term" value="P:lysyl-tRNA aminoacylation"/>
    <property type="evidence" value="ECO:0007669"/>
    <property type="project" value="InterPro"/>
</dbReference>
<keyword evidence="5" id="KW-0067">ATP-binding</keyword>
<organism evidence="13 14">
    <name type="scientific">Gossypium anomalum</name>
    <dbReference type="NCBI Taxonomy" id="47600"/>
    <lineage>
        <taxon>Eukaryota</taxon>
        <taxon>Viridiplantae</taxon>
        <taxon>Streptophyta</taxon>
        <taxon>Embryophyta</taxon>
        <taxon>Tracheophyta</taxon>
        <taxon>Spermatophyta</taxon>
        <taxon>Magnoliopsida</taxon>
        <taxon>eudicotyledons</taxon>
        <taxon>Gunneridae</taxon>
        <taxon>Pentapetalae</taxon>
        <taxon>rosids</taxon>
        <taxon>malvids</taxon>
        <taxon>Malvales</taxon>
        <taxon>Malvaceae</taxon>
        <taxon>Malvoideae</taxon>
        <taxon>Gossypium</taxon>
    </lineage>
</organism>
<comment type="caution">
    <text evidence="13">The sequence shown here is derived from an EMBL/GenBank/DDBJ whole genome shotgun (WGS) entry which is preliminary data.</text>
</comment>
<keyword evidence="4" id="KW-0547">Nucleotide-binding</keyword>
<dbReference type="CDD" id="cd04322">
    <property type="entry name" value="LysRS_N"/>
    <property type="match status" value="1"/>
</dbReference>
<evidence type="ECO:0000256" key="2">
    <source>
        <dbReference type="ARBA" id="ARBA00013166"/>
    </source>
</evidence>
<keyword evidence="11" id="KW-0472">Membrane</keyword>
<feature type="region of interest" description="Disordered" evidence="10">
    <location>
        <begin position="1"/>
        <end position="77"/>
    </location>
</feature>
<evidence type="ECO:0000256" key="11">
    <source>
        <dbReference type="SAM" id="Phobius"/>
    </source>
</evidence>
<keyword evidence="14" id="KW-1185">Reference proteome</keyword>
<keyword evidence="11" id="KW-0812">Transmembrane</keyword>